<keyword evidence="4" id="KW-1185">Reference proteome</keyword>
<dbReference type="SUPFAM" id="SSF50118">
    <property type="entry name" value="Cell growth inhibitor/plasmid maintenance toxic component"/>
    <property type="match status" value="1"/>
</dbReference>
<keyword evidence="2" id="KW-1277">Toxin-antitoxin system</keyword>
<evidence type="ECO:0008006" key="5">
    <source>
        <dbReference type="Google" id="ProtNLM"/>
    </source>
</evidence>
<evidence type="ECO:0000256" key="1">
    <source>
        <dbReference type="ARBA" id="ARBA00007521"/>
    </source>
</evidence>
<dbReference type="Pfam" id="PF02452">
    <property type="entry name" value="PemK_toxin"/>
    <property type="match status" value="1"/>
</dbReference>
<proteinExistence type="inferred from homology"/>
<dbReference type="Gene3D" id="2.30.30.110">
    <property type="match status" value="1"/>
</dbReference>
<reference evidence="3 4" key="1">
    <citation type="submission" date="2018-08" db="EMBL/GenBank/DDBJ databases">
        <title>Comparative genomics of wild bee and flower associated Lactobacillus reveals potential adaptation to the bee host.</title>
        <authorList>
            <person name="Vuong H.Q."/>
            <person name="Mcfrederick Q.S."/>
        </authorList>
    </citation>
    <scope>NUCLEOTIDE SEQUENCE [LARGE SCALE GENOMIC DNA]</scope>
    <source>
        <strain evidence="3 4">HV_04</strain>
    </source>
</reference>
<dbReference type="Proteomes" id="UP000767392">
    <property type="component" value="Unassembled WGS sequence"/>
</dbReference>
<organism evidence="3 4">
    <name type="scientific">Apilactobacillus timberlakei</name>
    <dbReference type="NCBI Taxonomy" id="2008380"/>
    <lineage>
        <taxon>Bacteria</taxon>
        <taxon>Bacillati</taxon>
        <taxon>Bacillota</taxon>
        <taxon>Bacilli</taxon>
        <taxon>Lactobacillales</taxon>
        <taxon>Lactobacillaceae</taxon>
        <taxon>Apilactobacillus</taxon>
    </lineage>
</organism>
<evidence type="ECO:0000256" key="2">
    <source>
        <dbReference type="ARBA" id="ARBA00022649"/>
    </source>
</evidence>
<comment type="similarity">
    <text evidence="1">Belongs to the PemK/MazF family.</text>
</comment>
<protein>
    <recommendedName>
        <fullName evidence="5">Type II toxin-antitoxin system PemK/MazF family toxin</fullName>
    </recommendedName>
</protein>
<sequence>MANNIDRLERNSKYALNNYKKVLNNNGHNKKYKHLPDWILSKSKYLLRDYKCYEKNRKVFSRGALVYVDFGVNVGTELSGSHFAIVLTKNDHKRNDKLNVVPLTSHSHEDNIPMNDTILNRSKDNLLKYYINLKFLYLSLIILHKEIFDEDDNLSNEDVKSLKEDWLKGIKKVTDNQSYQYCLTMIDDKERAKVFIKKVHFNYEKVEAMNKLKEKVSKVSKVARKYNNYNKETFIKIADITTVSKARLKRINEYDPIGKIKVSDDILNQIDQKIIEFYTK</sequence>
<name>A0ABY2YRV2_9LACO</name>
<comment type="caution">
    <text evidence="3">The sequence shown here is derived from an EMBL/GenBank/DDBJ whole genome shotgun (WGS) entry which is preliminary data.</text>
</comment>
<dbReference type="EMBL" id="QUAM01000006">
    <property type="protein sequence ID" value="TPR12786.1"/>
    <property type="molecule type" value="Genomic_DNA"/>
</dbReference>
<evidence type="ECO:0000313" key="4">
    <source>
        <dbReference type="Proteomes" id="UP000767392"/>
    </source>
</evidence>
<dbReference type="InterPro" id="IPR011067">
    <property type="entry name" value="Plasmid_toxin/cell-grow_inhib"/>
</dbReference>
<evidence type="ECO:0000313" key="3">
    <source>
        <dbReference type="EMBL" id="TPR12786.1"/>
    </source>
</evidence>
<dbReference type="RefSeq" id="WP_105988509.1">
    <property type="nucleotide sequence ID" value="NZ_POST01000009.1"/>
</dbReference>
<dbReference type="InterPro" id="IPR003477">
    <property type="entry name" value="PemK-like"/>
</dbReference>
<accession>A0ABY2YRV2</accession>
<gene>
    <name evidence="3" type="ORF">DY048_07185</name>
</gene>